<proteinExistence type="predicted"/>
<name>A0AAN8I556_9EURO</name>
<dbReference type="CDD" id="cd02440">
    <property type="entry name" value="AdoMet_MTases"/>
    <property type="match status" value="1"/>
</dbReference>
<dbReference type="PANTHER" id="PTHR43591:SF24">
    <property type="entry name" value="2-METHOXY-6-POLYPRENYL-1,4-BENZOQUINOL METHYLASE, MITOCHONDRIAL"/>
    <property type="match status" value="1"/>
</dbReference>
<protein>
    <submittedName>
        <fullName evidence="2">Uncharacterized protein</fullName>
    </submittedName>
</protein>
<dbReference type="InterPro" id="IPR029063">
    <property type="entry name" value="SAM-dependent_MTases_sf"/>
</dbReference>
<comment type="caution">
    <text evidence="2">The sequence shown here is derived from an EMBL/GenBank/DDBJ whole genome shotgun (WGS) entry which is preliminary data.</text>
</comment>
<dbReference type="PANTHER" id="PTHR43591">
    <property type="entry name" value="METHYLTRANSFERASE"/>
    <property type="match status" value="1"/>
</dbReference>
<evidence type="ECO:0000313" key="2">
    <source>
        <dbReference type="EMBL" id="KAK5949956.1"/>
    </source>
</evidence>
<dbReference type="Pfam" id="PF13489">
    <property type="entry name" value="Methyltransf_23"/>
    <property type="match status" value="1"/>
</dbReference>
<sequence>MADARLPEETAPTEIAGSAPVQPEEVDHPGDDGYVDDESVLSQSVRSSVYDFKYENGRRYHAFREGAYFAPNDEPEQERMDIQARAMTLASGSLLHHCPVKDPQRILDVGTGTGIWAIEAGDTYPAAEVIGCDLSPIQPDWVPPNVKFLVDDAEDTWTWPDDHFDLIFTRLLVSGSIMDKKKYFTQAFRCCKPGGWIEDHELWSETRSDHIQLTDDMPAKRWADLMAEGIAKMGRDMRPEGSLVKSIMEEVGFVDVVHIPFKVPVGTWPANETLKAAGGAQLIVMLDGIQALSLAIFTRGLGWAPEDVESFLEECRKDFKQKKKYMYWPGWIVYGRKPENAVAT</sequence>
<dbReference type="AlphaFoldDB" id="A0AAN8I556"/>
<reference evidence="2 3" key="1">
    <citation type="submission" date="2022-12" db="EMBL/GenBank/DDBJ databases">
        <title>Genomic features and morphological characterization of a novel Knufia sp. strain isolated from spacecraft assembly facility.</title>
        <authorList>
            <person name="Teixeira M."/>
            <person name="Chander A.M."/>
            <person name="Stajich J.E."/>
            <person name="Venkateswaran K."/>
        </authorList>
    </citation>
    <scope>NUCLEOTIDE SEQUENCE [LARGE SCALE GENOMIC DNA]</scope>
    <source>
        <strain evidence="2 3">FJI-L2-BK-P2</strain>
    </source>
</reference>
<dbReference type="Proteomes" id="UP001316803">
    <property type="component" value="Unassembled WGS sequence"/>
</dbReference>
<organism evidence="2 3">
    <name type="scientific">Knufia fluminis</name>
    <dbReference type="NCBI Taxonomy" id="191047"/>
    <lineage>
        <taxon>Eukaryota</taxon>
        <taxon>Fungi</taxon>
        <taxon>Dikarya</taxon>
        <taxon>Ascomycota</taxon>
        <taxon>Pezizomycotina</taxon>
        <taxon>Eurotiomycetes</taxon>
        <taxon>Chaetothyriomycetidae</taxon>
        <taxon>Chaetothyriales</taxon>
        <taxon>Trichomeriaceae</taxon>
        <taxon>Knufia</taxon>
    </lineage>
</organism>
<dbReference type="Gene3D" id="3.40.50.150">
    <property type="entry name" value="Vaccinia Virus protein VP39"/>
    <property type="match status" value="1"/>
</dbReference>
<dbReference type="EMBL" id="JAKLMC020000030">
    <property type="protein sequence ID" value="KAK5949956.1"/>
    <property type="molecule type" value="Genomic_DNA"/>
</dbReference>
<feature type="region of interest" description="Disordered" evidence="1">
    <location>
        <begin position="1"/>
        <end position="36"/>
    </location>
</feature>
<accession>A0AAN8I556</accession>
<evidence type="ECO:0000313" key="3">
    <source>
        <dbReference type="Proteomes" id="UP001316803"/>
    </source>
</evidence>
<keyword evidence="3" id="KW-1185">Reference proteome</keyword>
<gene>
    <name evidence="2" type="ORF">OHC33_008917</name>
</gene>
<dbReference type="GO" id="GO:0008168">
    <property type="term" value="F:methyltransferase activity"/>
    <property type="evidence" value="ECO:0007669"/>
    <property type="project" value="TreeGrafter"/>
</dbReference>
<dbReference type="SUPFAM" id="SSF53335">
    <property type="entry name" value="S-adenosyl-L-methionine-dependent methyltransferases"/>
    <property type="match status" value="1"/>
</dbReference>
<evidence type="ECO:0000256" key="1">
    <source>
        <dbReference type="SAM" id="MobiDB-lite"/>
    </source>
</evidence>